<name>A0A0F6YHZ9_9BACT</name>
<feature type="active site" description="Proton donor" evidence="6">
    <location>
        <position position="147"/>
    </location>
</feature>
<evidence type="ECO:0000256" key="5">
    <source>
        <dbReference type="ARBA" id="ARBA00023284"/>
    </source>
</evidence>
<evidence type="ECO:0000256" key="4">
    <source>
        <dbReference type="ARBA" id="ARBA00023157"/>
    </source>
</evidence>
<organism evidence="8 9">
    <name type="scientific">Sandaracinus amylolyticus</name>
    <dbReference type="NCBI Taxonomy" id="927083"/>
    <lineage>
        <taxon>Bacteria</taxon>
        <taxon>Pseudomonadati</taxon>
        <taxon>Myxococcota</taxon>
        <taxon>Polyangia</taxon>
        <taxon>Polyangiales</taxon>
        <taxon>Sandaracinaceae</taxon>
        <taxon>Sandaracinus</taxon>
    </lineage>
</organism>
<evidence type="ECO:0000256" key="3">
    <source>
        <dbReference type="ARBA" id="ARBA00023002"/>
    </source>
</evidence>
<dbReference type="GO" id="GO:0045454">
    <property type="term" value="P:cell redox homeostasis"/>
    <property type="evidence" value="ECO:0007669"/>
    <property type="project" value="TreeGrafter"/>
</dbReference>
<feature type="domain" description="Carboxymuconolactone decarboxylase-like" evidence="7">
    <location>
        <begin position="114"/>
        <end position="185"/>
    </location>
</feature>
<dbReference type="EC" id="1.11.1.28" evidence="6"/>
<evidence type="ECO:0000256" key="1">
    <source>
        <dbReference type="ARBA" id="ARBA00022559"/>
    </source>
</evidence>
<dbReference type="GO" id="GO:0015036">
    <property type="term" value="F:disulfide oxidoreductase activity"/>
    <property type="evidence" value="ECO:0007669"/>
    <property type="project" value="TreeGrafter"/>
</dbReference>
<evidence type="ECO:0000313" key="8">
    <source>
        <dbReference type="EMBL" id="AKF05370.1"/>
    </source>
</evidence>
<dbReference type="Gene3D" id="1.20.1290.10">
    <property type="entry name" value="AhpD-like"/>
    <property type="match status" value="1"/>
</dbReference>
<comment type="catalytic activity">
    <reaction evidence="6">
        <text>N(6)-[(R)-dihydrolipoyl]-L-lysyl-[lipoyl-carrier protein] + a hydroperoxide = N(6)-[(R)-lipoyl]-L-lysyl-[lipoyl-carrier protein] + an alcohol + H2O</text>
        <dbReference type="Rhea" id="RHEA:62636"/>
        <dbReference type="Rhea" id="RHEA-COMP:10502"/>
        <dbReference type="Rhea" id="RHEA-COMP:16355"/>
        <dbReference type="ChEBI" id="CHEBI:15377"/>
        <dbReference type="ChEBI" id="CHEBI:30879"/>
        <dbReference type="ChEBI" id="CHEBI:35924"/>
        <dbReference type="ChEBI" id="CHEBI:83099"/>
        <dbReference type="ChEBI" id="CHEBI:83100"/>
        <dbReference type="EC" id="1.11.1.28"/>
    </reaction>
</comment>
<dbReference type="InterPro" id="IPR004674">
    <property type="entry name" value="AhpD"/>
</dbReference>
<protein>
    <recommendedName>
        <fullName evidence="6">Alkyl hydroperoxide reductase AhpD</fullName>
        <ecNumber evidence="6">1.11.1.28</ecNumber>
    </recommendedName>
    <alternativeName>
        <fullName evidence="6">Alkylhydroperoxidase AhpD</fullName>
    </alternativeName>
</protein>
<keyword evidence="1 6" id="KW-0575">Peroxidase</keyword>
<dbReference type="KEGG" id="samy:DB32_002519"/>
<comment type="function">
    <text evidence="6">Antioxidant protein with alkyl hydroperoxidase activity. Required for the reduction of the AhpC active site cysteine residues and for the regeneration of the AhpC enzyme activity.</text>
</comment>
<feature type="disulfide bond" description="Interchain (with AhpC); in linked form" evidence="6">
    <location>
        <position position="150"/>
    </location>
</feature>
<feature type="disulfide bond" evidence="6">
    <location>
        <begin position="147"/>
        <end position="150"/>
    </location>
</feature>
<comment type="similarity">
    <text evidence="6">Belongs to the AhpD family.</text>
</comment>
<dbReference type="RefSeq" id="WP_083457339.1">
    <property type="nucleotide sequence ID" value="NZ_CP011125.1"/>
</dbReference>
<sequence length="187" mass="20042">MSPLSPTAEAATIDVERIRDALPEAASDLRLNLQSVLGDGALTPVQRYGVAIACAYASRESDLVRALITTARAHVEPALLDPAIDDARAAAALMGMNNVYYRFRHLVAKESYSQMPARLRMQRIARTKGPKLDFELFCLAVSAIGNCETCIRSHEDVLTKGGVTEAAIHDAVRIAATVHGVAVALST</sequence>
<dbReference type="GO" id="GO:0051920">
    <property type="term" value="F:peroxiredoxin activity"/>
    <property type="evidence" value="ECO:0007669"/>
    <property type="project" value="InterPro"/>
</dbReference>
<keyword evidence="5 6" id="KW-0676">Redox-active center</keyword>
<dbReference type="GO" id="GO:0032843">
    <property type="term" value="F:hydroperoxide reductase activity"/>
    <property type="evidence" value="ECO:0007669"/>
    <property type="project" value="InterPro"/>
</dbReference>
<dbReference type="EMBL" id="CP011125">
    <property type="protein sequence ID" value="AKF05370.1"/>
    <property type="molecule type" value="Genomic_DNA"/>
</dbReference>
<keyword evidence="4 6" id="KW-1015">Disulfide bond</keyword>
<reference evidence="8 9" key="1">
    <citation type="submission" date="2015-03" db="EMBL/GenBank/DDBJ databases">
        <title>Genome assembly of Sandaracinus amylolyticus DSM 53668.</title>
        <authorList>
            <person name="Sharma G."/>
            <person name="Subramanian S."/>
        </authorList>
    </citation>
    <scope>NUCLEOTIDE SEQUENCE [LARGE SCALE GENOMIC DNA]</scope>
    <source>
        <strain evidence="8 9">DSM 53668</strain>
    </source>
</reference>
<dbReference type="PANTHER" id="PTHR33930:SF7">
    <property type="entry name" value="ALKYL HYDROPEROXIDE REDUCTASE AHPD"/>
    <property type="match status" value="1"/>
</dbReference>
<evidence type="ECO:0000256" key="2">
    <source>
        <dbReference type="ARBA" id="ARBA00022862"/>
    </source>
</evidence>
<evidence type="ECO:0000313" key="9">
    <source>
        <dbReference type="Proteomes" id="UP000034883"/>
    </source>
</evidence>
<dbReference type="AlphaFoldDB" id="A0A0F6YHZ9"/>
<dbReference type="GO" id="GO:0006979">
    <property type="term" value="P:response to oxidative stress"/>
    <property type="evidence" value="ECO:0007669"/>
    <property type="project" value="InterPro"/>
</dbReference>
<keyword evidence="3 6" id="KW-0560">Oxidoreductase</keyword>
<dbReference type="Proteomes" id="UP000034883">
    <property type="component" value="Chromosome"/>
</dbReference>
<keyword evidence="2 6" id="KW-0049">Antioxidant</keyword>
<keyword evidence="9" id="KW-1185">Reference proteome</keyword>
<dbReference type="InterPro" id="IPR029032">
    <property type="entry name" value="AhpD-like"/>
</dbReference>
<dbReference type="PANTHER" id="PTHR33930">
    <property type="entry name" value="ALKYL HYDROPEROXIDE REDUCTASE AHPD"/>
    <property type="match status" value="1"/>
</dbReference>
<proteinExistence type="inferred from homology"/>
<feature type="active site" description="Cysteine sulfenic acid (-SOH) intermediate" evidence="6">
    <location>
        <position position="150"/>
    </location>
</feature>
<dbReference type="InterPro" id="IPR004675">
    <property type="entry name" value="AhpD_core"/>
</dbReference>
<evidence type="ECO:0000259" key="7">
    <source>
        <dbReference type="Pfam" id="PF02627"/>
    </source>
</evidence>
<dbReference type="InterPro" id="IPR003779">
    <property type="entry name" value="CMD-like"/>
</dbReference>
<dbReference type="STRING" id="927083.DB32_002519"/>
<accession>A0A0F6YHZ9</accession>
<gene>
    <name evidence="6" type="primary">ahpD</name>
    <name evidence="8" type="ORF">DB32_002519</name>
</gene>
<evidence type="ECO:0000256" key="6">
    <source>
        <dbReference type="HAMAP-Rule" id="MF_01676"/>
    </source>
</evidence>
<dbReference type="NCBIfam" id="TIGR00778">
    <property type="entry name" value="ahpD_dom"/>
    <property type="match status" value="1"/>
</dbReference>
<dbReference type="SUPFAM" id="SSF69118">
    <property type="entry name" value="AhpD-like"/>
    <property type="match status" value="1"/>
</dbReference>
<dbReference type="HAMAP" id="MF_01676">
    <property type="entry name" value="AhpD"/>
    <property type="match status" value="1"/>
</dbReference>
<dbReference type="Pfam" id="PF02627">
    <property type="entry name" value="CMD"/>
    <property type="match status" value="1"/>
</dbReference>